<gene>
    <name evidence="2" type="ORF">OP10G_1626</name>
</gene>
<dbReference type="Pfam" id="PF01464">
    <property type="entry name" value="SLT"/>
    <property type="match status" value="1"/>
</dbReference>
<dbReference type="Proteomes" id="UP000027982">
    <property type="component" value="Chromosome"/>
</dbReference>
<dbReference type="InterPro" id="IPR023346">
    <property type="entry name" value="Lysozyme-like_dom_sf"/>
</dbReference>
<dbReference type="eggNOG" id="COG0741">
    <property type="taxonomic scope" value="Bacteria"/>
</dbReference>
<evidence type="ECO:0000313" key="3">
    <source>
        <dbReference type="Proteomes" id="UP000027982"/>
    </source>
</evidence>
<dbReference type="SUPFAM" id="SSF53955">
    <property type="entry name" value="Lysozyme-like"/>
    <property type="match status" value="1"/>
</dbReference>
<dbReference type="PANTHER" id="PTHR37423">
    <property type="entry name" value="SOLUBLE LYTIC MUREIN TRANSGLYCOSYLASE-RELATED"/>
    <property type="match status" value="1"/>
</dbReference>
<accession>A0A068NTR8</accession>
<keyword evidence="3" id="KW-1185">Reference proteome</keyword>
<dbReference type="KEGG" id="fgi:OP10G_1626"/>
<organism evidence="2 3">
    <name type="scientific">Fimbriimonas ginsengisoli Gsoil 348</name>
    <dbReference type="NCBI Taxonomy" id="661478"/>
    <lineage>
        <taxon>Bacteria</taxon>
        <taxon>Bacillati</taxon>
        <taxon>Armatimonadota</taxon>
        <taxon>Fimbriimonadia</taxon>
        <taxon>Fimbriimonadales</taxon>
        <taxon>Fimbriimonadaceae</taxon>
        <taxon>Fimbriimonas</taxon>
    </lineage>
</organism>
<dbReference type="OrthoDB" id="9815002at2"/>
<protein>
    <submittedName>
        <fullName evidence="2">Putative transglycosylase</fullName>
    </submittedName>
</protein>
<dbReference type="PANTHER" id="PTHR37423:SF2">
    <property type="entry name" value="MEMBRANE-BOUND LYTIC MUREIN TRANSGLYCOSYLASE C"/>
    <property type="match status" value="1"/>
</dbReference>
<sequence length="340" mass="37348">MNRLFPIVVLVAAAALAPAQSLSNYLRLRKEHHIAQASATNLVQSVVGTKVLEIQGTVKGSFRIGNKTTLVVERPEGGSLEVETDVVPDWMVGTESPARLLVKIIHPDEVAPLRVLMLGAAHEEEIRSIEIKPAKKKAGPPAPRTVASEGLRNSRSALFGPISRSGSRLVRQPGDRVVSLERAIPEYAAFIKRENRKLSDAEAVRMAQALVGFSDQYRVDPRLVVAIILAESGFDPNSVSHSGAVGLGQLMPGTARWMGVRNAFDSVDNLYGMIKLIRTHLDQYHRQTGEDFQSLVLTLAAYNAGEGAVRRYKGIPPYRETQHYVIKVIKKFIELRGYGM</sequence>
<dbReference type="Gene3D" id="1.10.530.10">
    <property type="match status" value="1"/>
</dbReference>
<reference evidence="2 3" key="1">
    <citation type="journal article" date="2014" name="PLoS ONE">
        <title>The first complete genome sequence of the class fimbriimonadia in the phylum armatimonadetes.</title>
        <authorList>
            <person name="Hu Z.Y."/>
            <person name="Wang Y.Z."/>
            <person name="Im W.T."/>
            <person name="Wang S.Y."/>
            <person name="Zhao G.P."/>
            <person name="Zheng H.J."/>
            <person name="Quan Z.X."/>
        </authorList>
    </citation>
    <scope>NUCLEOTIDE SEQUENCE [LARGE SCALE GENOMIC DNA]</scope>
    <source>
        <strain evidence="2">Gsoil 348</strain>
    </source>
</reference>
<dbReference type="AlphaFoldDB" id="A0A068NTR8"/>
<dbReference type="EMBL" id="CP007139">
    <property type="protein sequence ID" value="AIE84994.1"/>
    <property type="molecule type" value="Genomic_DNA"/>
</dbReference>
<evidence type="ECO:0000259" key="1">
    <source>
        <dbReference type="Pfam" id="PF01464"/>
    </source>
</evidence>
<dbReference type="STRING" id="661478.OP10G_1626"/>
<evidence type="ECO:0000313" key="2">
    <source>
        <dbReference type="EMBL" id="AIE84994.1"/>
    </source>
</evidence>
<feature type="domain" description="Transglycosylase SLT" evidence="1">
    <location>
        <begin position="215"/>
        <end position="323"/>
    </location>
</feature>
<dbReference type="InterPro" id="IPR008258">
    <property type="entry name" value="Transglycosylase_SLT_dom_1"/>
</dbReference>
<dbReference type="RefSeq" id="WP_025226403.1">
    <property type="nucleotide sequence ID" value="NZ_CP007139.1"/>
</dbReference>
<proteinExistence type="predicted"/>
<name>A0A068NTR8_FIMGI</name>
<dbReference type="CDD" id="cd00254">
    <property type="entry name" value="LT-like"/>
    <property type="match status" value="1"/>
</dbReference>
<dbReference type="HOGENOM" id="CLU_815729_0_0_0"/>